<dbReference type="Proteomes" id="UP001163203">
    <property type="component" value="Chromosome"/>
</dbReference>
<gene>
    <name evidence="1" type="ORF">ORV05_03550</name>
</gene>
<reference evidence="1" key="1">
    <citation type="submission" date="2022-11" db="EMBL/GenBank/DDBJ databases">
        <authorList>
            <person name="Mo P."/>
        </authorList>
    </citation>
    <scope>NUCLEOTIDE SEQUENCE</scope>
    <source>
        <strain evidence="1">HUAS 11-8</strain>
    </source>
</reference>
<sequence length="538" mass="58830">MASVVGKRINGRTYYYLVEPARVEGKPRIAAQRYLGSADDIAAAFDGGGGAPAVPTDSRHLAYGAVAAVWATLERLQLTGLIDEVAGRGKAKVSAGQYLALAVLHRATAPCTTLAEWWEGTAAARFVRPKVAAAAVREEAFWRATRRLTTTQLERIEQAVSAKVRQEFPEPVLLAVDVPNFAIYTRSGTDSSASAELAGLSAVVTSDGAIPLVSQVYRRGGRDVLPFGVAADRLAARHREELTVLFDTGQHAQLDLDAGMHFVGALPPGDFPDLLARPAASRRAVDPVRFPGLTALDTRASVFGAHRRVVLTHSARLHAAQARSFAQALSGATRQLDGLALGLAAGRNRRPREELLTDIARITRVRWVDRVLTARLTGTRPGELRLSFRIDEAARARLDEEFFGKQLLVTDHEDWPVLDVITAYRARYHLDSTVRMLNGAFVAAPVSRWTWTEHRIAVHSLVTVLATAVTHLMRHEADRAGLDFSVRELLDQLSGIGETVLRYPSTGGRPRTRRLLTARTEVQQRLYDLFGLSAYAPR</sequence>
<keyword evidence="2" id="KW-1185">Reference proteome</keyword>
<organism evidence="1 2">
    <name type="scientific">Amycolatopsis cynarae</name>
    <dbReference type="NCBI Taxonomy" id="2995223"/>
    <lineage>
        <taxon>Bacteria</taxon>
        <taxon>Bacillati</taxon>
        <taxon>Actinomycetota</taxon>
        <taxon>Actinomycetes</taxon>
        <taxon>Pseudonocardiales</taxon>
        <taxon>Pseudonocardiaceae</taxon>
        <taxon>Amycolatopsis</taxon>
    </lineage>
</organism>
<evidence type="ECO:0000313" key="1">
    <source>
        <dbReference type="EMBL" id="WAL66890.1"/>
    </source>
</evidence>
<dbReference type="EMBL" id="CP113836">
    <property type="protein sequence ID" value="WAL66890.1"/>
    <property type="molecule type" value="Genomic_DNA"/>
</dbReference>
<protein>
    <submittedName>
        <fullName evidence="1">Transposase</fullName>
    </submittedName>
</protein>
<accession>A0ABY7B4M7</accession>
<name>A0ABY7B4M7_9PSEU</name>
<dbReference type="RefSeq" id="WP_268757015.1">
    <property type="nucleotide sequence ID" value="NZ_CP113836.1"/>
</dbReference>
<proteinExistence type="predicted"/>
<evidence type="ECO:0000313" key="2">
    <source>
        <dbReference type="Proteomes" id="UP001163203"/>
    </source>
</evidence>